<sequence length="44" mass="4929">MYLLELQVCVICGEIYDITEGPDFEQVCSLGCLIDLELYQGGNQ</sequence>
<keyword evidence="2" id="KW-1185">Reference proteome</keyword>
<gene>
    <name evidence="1" type="ORF">SAMN05444487_11853</name>
</gene>
<dbReference type="AlphaFoldDB" id="A0A1H3BXT0"/>
<dbReference type="Proteomes" id="UP000198534">
    <property type="component" value="Unassembled WGS sequence"/>
</dbReference>
<dbReference type="EMBL" id="FNNQ01000018">
    <property type="protein sequence ID" value="SDX46019.1"/>
    <property type="molecule type" value="Genomic_DNA"/>
</dbReference>
<reference evidence="1 2" key="1">
    <citation type="submission" date="2016-10" db="EMBL/GenBank/DDBJ databases">
        <authorList>
            <person name="de Groot N.N."/>
        </authorList>
    </citation>
    <scope>NUCLEOTIDE SEQUENCE [LARGE SCALE GENOMIC DNA]</scope>
    <source>
        <strain evidence="1 2">DSM 45610</strain>
    </source>
</reference>
<organism evidence="1 2">
    <name type="scientific">Marininema mesophilum</name>
    <dbReference type="NCBI Taxonomy" id="1048340"/>
    <lineage>
        <taxon>Bacteria</taxon>
        <taxon>Bacillati</taxon>
        <taxon>Bacillota</taxon>
        <taxon>Bacilli</taxon>
        <taxon>Bacillales</taxon>
        <taxon>Thermoactinomycetaceae</taxon>
        <taxon>Marininema</taxon>
    </lineage>
</organism>
<proteinExistence type="predicted"/>
<evidence type="ECO:0000313" key="1">
    <source>
        <dbReference type="EMBL" id="SDX46019.1"/>
    </source>
</evidence>
<dbReference type="STRING" id="1048340.SAMN05444487_11853"/>
<accession>A0A1H3BXT0</accession>
<evidence type="ECO:0000313" key="2">
    <source>
        <dbReference type="Proteomes" id="UP000198534"/>
    </source>
</evidence>
<name>A0A1H3BXT0_9BACL</name>
<protein>
    <submittedName>
        <fullName evidence="1">Uncharacterized protein</fullName>
    </submittedName>
</protein>